<dbReference type="Proteomes" id="UP000031443">
    <property type="component" value="Unassembled WGS sequence"/>
</dbReference>
<proteinExistence type="predicted"/>
<name>M7B6F4_CHEMY</name>
<evidence type="ECO:0000313" key="2">
    <source>
        <dbReference type="EMBL" id="EMP33551.1"/>
    </source>
</evidence>
<protein>
    <submittedName>
        <fullName evidence="2">Uncharacterized protein</fullName>
    </submittedName>
</protein>
<keyword evidence="3" id="KW-1185">Reference proteome</keyword>
<evidence type="ECO:0000313" key="3">
    <source>
        <dbReference type="Proteomes" id="UP000031443"/>
    </source>
</evidence>
<feature type="region of interest" description="Disordered" evidence="1">
    <location>
        <begin position="62"/>
        <end position="83"/>
    </location>
</feature>
<dbReference type="AlphaFoldDB" id="M7B6F4"/>
<gene>
    <name evidence="2" type="ORF">UY3_09262</name>
</gene>
<evidence type="ECO:0000256" key="1">
    <source>
        <dbReference type="SAM" id="MobiDB-lite"/>
    </source>
</evidence>
<sequence>MVTHSMSTSWKVKQKYLIFARKDLNVKARRAAVSNKQTVNSKYKKINKRDYLPIPSIYPYKHTSQSVSDGERRKRSAQGASVKVSVEDGTITGERQLFQFLRTIMKDEELPNKFVPIDAQHYKHVSLSQTFHVGQSQEESVAPAATAPPLAPAPNHGSGPGSRGGANQSTRTYGTCMPYRYCWPKDSELEYMGYMCTIRGICVWTTHLEEFVAVQLRFRCQLSYAKQEFDCKFQDFLINIFIHQEYRNTL</sequence>
<organism evidence="2 3">
    <name type="scientific">Chelonia mydas</name>
    <name type="common">Green sea-turtle</name>
    <name type="synonym">Chelonia agassizi</name>
    <dbReference type="NCBI Taxonomy" id="8469"/>
    <lineage>
        <taxon>Eukaryota</taxon>
        <taxon>Metazoa</taxon>
        <taxon>Chordata</taxon>
        <taxon>Craniata</taxon>
        <taxon>Vertebrata</taxon>
        <taxon>Euteleostomi</taxon>
        <taxon>Archelosauria</taxon>
        <taxon>Testudinata</taxon>
        <taxon>Testudines</taxon>
        <taxon>Cryptodira</taxon>
        <taxon>Durocryptodira</taxon>
        <taxon>Americhelydia</taxon>
        <taxon>Chelonioidea</taxon>
        <taxon>Cheloniidae</taxon>
        <taxon>Chelonia</taxon>
    </lineage>
</organism>
<dbReference type="EMBL" id="KB535465">
    <property type="protein sequence ID" value="EMP33551.1"/>
    <property type="molecule type" value="Genomic_DNA"/>
</dbReference>
<feature type="region of interest" description="Disordered" evidence="1">
    <location>
        <begin position="138"/>
        <end position="169"/>
    </location>
</feature>
<reference evidence="3" key="1">
    <citation type="journal article" date="2013" name="Nat. Genet.">
        <title>The draft genomes of soft-shell turtle and green sea turtle yield insights into the development and evolution of the turtle-specific body plan.</title>
        <authorList>
            <person name="Wang Z."/>
            <person name="Pascual-Anaya J."/>
            <person name="Zadissa A."/>
            <person name="Li W."/>
            <person name="Niimura Y."/>
            <person name="Huang Z."/>
            <person name="Li C."/>
            <person name="White S."/>
            <person name="Xiong Z."/>
            <person name="Fang D."/>
            <person name="Wang B."/>
            <person name="Ming Y."/>
            <person name="Chen Y."/>
            <person name="Zheng Y."/>
            <person name="Kuraku S."/>
            <person name="Pignatelli M."/>
            <person name="Herrero J."/>
            <person name="Beal K."/>
            <person name="Nozawa M."/>
            <person name="Li Q."/>
            <person name="Wang J."/>
            <person name="Zhang H."/>
            <person name="Yu L."/>
            <person name="Shigenobu S."/>
            <person name="Wang J."/>
            <person name="Liu J."/>
            <person name="Flicek P."/>
            <person name="Searle S."/>
            <person name="Wang J."/>
            <person name="Kuratani S."/>
            <person name="Yin Y."/>
            <person name="Aken B."/>
            <person name="Zhang G."/>
            <person name="Irie N."/>
        </authorList>
    </citation>
    <scope>NUCLEOTIDE SEQUENCE [LARGE SCALE GENOMIC DNA]</scope>
</reference>
<accession>M7B6F4</accession>